<evidence type="ECO:0000256" key="6">
    <source>
        <dbReference type="ARBA" id="ARBA00023136"/>
    </source>
</evidence>
<proteinExistence type="inferred from homology"/>
<dbReference type="EMBL" id="JACJKY010000032">
    <property type="protein sequence ID" value="MBM6921916.1"/>
    <property type="molecule type" value="Genomic_DNA"/>
</dbReference>
<evidence type="ECO:0000313" key="10">
    <source>
        <dbReference type="Proteomes" id="UP000774750"/>
    </source>
</evidence>
<keyword evidence="10" id="KW-1185">Reference proteome</keyword>
<feature type="transmembrane region" description="Helical" evidence="7">
    <location>
        <begin position="242"/>
        <end position="261"/>
    </location>
</feature>
<comment type="subcellular location">
    <subcellularLocation>
        <location evidence="1">Cell membrane</location>
        <topology evidence="1">Multi-pass membrane protein</topology>
    </subcellularLocation>
</comment>
<dbReference type="PANTHER" id="PTHR23514:SF3">
    <property type="entry name" value="BYPASS OF STOP CODON PROTEIN 6"/>
    <property type="match status" value="1"/>
</dbReference>
<feature type="transmembrane region" description="Helical" evidence="7">
    <location>
        <begin position="337"/>
        <end position="356"/>
    </location>
</feature>
<feature type="transmembrane region" description="Helical" evidence="7">
    <location>
        <begin position="362"/>
        <end position="380"/>
    </location>
</feature>
<dbReference type="GO" id="GO:0005886">
    <property type="term" value="C:plasma membrane"/>
    <property type="evidence" value="ECO:0007669"/>
    <property type="project" value="UniProtKB-SubCell"/>
</dbReference>
<feature type="transmembrane region" description="Helical" evidence="7">
    <location>
        <begin position="66"/>
        <end position="86"/>
    </location>
</feature>
<keyword evidence="6 7" id="KW-0472">Membrane</keyword>
<comment type="similarity">
    <text evidence="2">Belongs to the major facilitator superfamily.</text>
</comment>
<evidence type="ECO:0000256" key="1">
    <source>
        <dbReference type="ARBA" id="ARBA00004651"/>
    </source>
</evidence>
<evidence type="ECO:0000256" key="2">
    <source>
        <dbReference type="ARBA" id="ARBA00008335"/>
    </source>
</evidence>
<feature type="domain" description="Major facilitator superfamily (MFS) profile" evidence="8">
    <location>
        <begin position="5"/>
        <end position="387"/>
    </location>
</feature>
<feature type="transmembrane region" description="Helical" evidence="7">
    <location>
        <begin position="128"/>
        <end position="148"/>
    </location>
</feature>
<comment type="caution">
    <text evidence="9">The sequence shown here is derived from an EMBL/GenBank/DDBJ whole genome shotgun (WGS) entry which is preliminary data.</text>
</comment>
<dbReference type="RefSeq" id="WP_204448289.1">
    <property type="nucleotide sequence ID" value="NZ_JACJKY010000032.1"/>
</dbReference>
<gene>
    <name evidence="9" type="ORF">H6A12_12285</name>
</gene>
<dbReference type="SUPFAM" id="SSF103473">
    <property type="entry name" value="MFS general substrate transporter"/>
    <property type="match status" value="1"/>
</dbReference>
<evidence type="ECO:0000256" key="4">
    <source>
        <dbReference type="ARBA" id="ARBA00022692"/>
    </source>
</evidence>
<dbReference type="Pfam" id="PF07690">
    <property type="entry name" value="MFS_1"/>
    <property type="match status" value="1"/>
</dbReference>
<evidence type="ECO:0000259" key="8">
    <source>
        <dbReference type="PROSITE" id="PS50850"/>
    </source>
</evidence>
<dbReference type="InterPro" id="IPR020846">
    <property type="entry name" value="MFS_dom"/>
</dbReference>
<sequence>MATLLLIVIYIAFIGLGIPDSLFGAAWPAIYAELDLPVSWANFVTMIISGGTIVSSLLSARLINRFGTAAVTAVSTAMTALALFDFSVSGSMLWLCLSAVPLGLGAGAIDTALNNYVALHYKATHMNFLHCFYGIGVSMSPFLMSLALSGGSWRGGYRSVFWFQLGIAVLTAVTLPLWKKAGHAAPDAQQAAARTDSLFSLIRRPKVRRACMVFFGSCALEYTCGVWGSTFLVRVKGVSADTAALLITFYYVGIALGRFLSGVLASKVTSDRLVKAGQCAVAAAVFLLLLPLPAPVSAAGLFLTGLGNGPVFPNMLHLTPQYFGKEASQSVMGIQMAASYVGTLLAPAVFGVIAQYAGASLFPLYLLLFYGVMAAGSLLLKRALRRE</sequence>
<name>A0A938X816_9FIRM</name>
<organism evidence="9 10">
    <name type="scientific">Merdimmobilis hominis</name>
    <dbReference type="NCBI Taxonomy" id="2897707"/>
    <lineage>
        <taxon>Bacteria</taxon>
        <taxon>Bacillati</taxon>
        <taxon>Bacillota</taxon>
        <taxon>Clostridia</taxon>
        <taxon>Eubacteriales</taxon>
        <taxon>Oscillospiraceae</taxon>
        <taxon>Merdimmobilis</taxon>
    </lineage>
</organism>
<reference evidence="9" key="1">
    <citation type="submission" date="2020-08" db="EMBL/GenBank/DDBJ databases">
        <authorList>
            <person name="Cejkova D."/>
            <person name="Kubasova T."/>
            <person name="Jahodarova E."/>
            <person name="Rychlik I."/>
        </authorList>
    </citation>
    <scope>NUCLEOTIDE SEQUENCE</scope>
    <source>
        <strain evidence="9">An559</strain>
    </source>
</reference>
<reference evidence="9" key="2">
    <citation type="journal article" date="2021" name="Sci. Rep.">
        <title>The distribution of antibiotic resistance genes in chicken gut microbiota commensals.</title>
        <authorList>
            <person name="Juricova H."/>
            <person name="Matiasovicova J."/>
            <person name="Kubasova T."/>
            <person name="Cejkova D."/>
            <person name="Rychlik I."/>
        </authorList>
    </citation>
    <scope>NUCLEOTIDE SEQUENCE</scope>
    <source>
        <strain evidence="9">An559</strain>
    </source>
</reference>
<feature type="transmembrane region" description="Helical" evidence="7">
    <location>
        <begin position="40"/>
        <end position="59"/>
    </location>
</feature>
<dbReference type="GO" id="GO:0022857">
    <property type="term" value="F:transmembrane transporter activity"/>
    <property type="evidence" value="ECO:0007669"/>
    <property type="project" value="InterPro"/>
</dbReference>
<dbReference type="InterPro" id="IPR051788">
    <property type="entry name" value="MFS_Transporter"/>
</dbReference>
<keyword evidence="5 7" id="KW-1133">Transmembrane helix</keyword>
<dbReference type="PROSITE" id="PS50850">
    <property type="entry name" value="MFS"/>
    <property type="match status" value="1"/>
</dbReference>
<feature type="transmembrane region" description="Helical" evidence="7">
    <location>
        <begin position="210"/>
        <end position="230"/>
    </location>
</feature>
<dbReference type="Proteomes" id="UP000774750">
    <property type="component" value="Unassembled WGS sequence"/>
</dbReference>
<feature type="transmembrane region" description="Helical" evidence="7">
    <location>
        <begin position="92"/>
        <end position="116"/>
    </location>
</feature>
<accession>A0A938X816</accession>
<dbReference type="PANTHER" id="PTHR23514">
    <property type="entry name" value="BYPASS OF STOP CODON PROTEIN 6"/>
    <property type="match status" value="1"/>
</dbReference>
<dbReference type="Gene3D" id="1.20.1250.20">
    <property type="entry name" value="MFS general substrate transporter like domains"/>
    <property type="match status" value="1"/>
</dbReference>
<evidence type="ECO:0000313" key="9">
    <source>
        <dbReference type="EMBL" id="MBM6921916.1"/>
    </source>
</evidence>
<dbReference type="InterPro" id="IPR036259">
    <property type="entry name" value="MFS_trans_sf"/>
</dbReference>
<dbReference type="AlphaFoldDB" id="A0A938X816"/>
<keyword evidence="3" id="KW-0813">Transport</keyword>
<keyword evidence="4 7" id="KW-0812">Transmembrane</keyword>
<evidence type="ECO:0000256" key="5">
    <source>
        <dbReference type="ARBA" id="ARBA00022989"/>
    </source>
</evidence>
<dbReference type="InterPro" id="IPR011701">
    <property type="entry name" value="MFS"/>
</dbReference>
<evidence type="ECO:0000256" key="7">
    <source>
        <dbReference type="SAM" id="Phobius"/>
    </source>
</evidence>
<evidence type="ECO:0000256" key="3">
    <source>
        <dbReference type="ARBA" id="ARBA00022448"/>
    </source>
</evidence>
<protein>
    <submittedName>
        <fullName evidence="9">MFS transporter</fullName>
    </submittedName>
</protein>
<feature type="transmembrane region" description="Helical" evidence="7">
    <location>
        <begin position="160"/>
        <end position="178"/>
    </location>
</feature>